<feature type="transmembrane region" description="Helical" evidence="8">
    <location>
        <begin position="320"/>
        <end position="341"/>
    </location>
</feature>
<reference evidence="9 10" key="1">
    <citation type="submission" date="2015-11" db="EMBL/GenBank/DDBJ databases">
        <title>Draft genome sequences of new species of the genus Lactobacillus isolated from orchardgrass silage.</title>
        <authorList>
            <person name="Tohno M."/>
            <person name="Tanizawa Y."/>
            <person name="Arita M."/>
        </authorList>
    </citation>
    <scope>NUCLEOTIDE SEQUENCE [LARGE SCALE GENOMIC DNA]</scope>
    <source>
        <strain evidence="9 10">IWT140</strain>
    </source>
</reference>
<evidence type="ECO:0000256" key="1">
    <source>
        <dbReference type="ARBA" id="ARBA00004141"/>
    </source>
</evidence>
<gene>
    <name evidence="9" type="primary">codB_1</name>
    <name evidence="9" type="ORF">IWT140_00253</name>
</gene>
<evidence type="ECO:0000256" key="7">
    <source>
        <dbReference type="PIRNR" id="PIRNR002744"/>
    </source>
</evidence>
<feature type="transmembrane region" description="Helical" evidence="8">
    <location>
        <begin position="347"/>
        <end position="368"/>
    </location>
</feature>
<evidence type="ECO:0000256" key="6">
    <source>
        <dbReference type="ARBA" id="ARBA00023136"/>
    </source>
</evidence>
<comment type="similarity">
    <text evidence="2 7">Belongs to the purine-cytosine permease (2.A.39) family.</text>
</comment>
<keyword evidence="3 7" id="KW-0813">Transport</keyword>
<evidence type="ECO:0000313" key="9">
    <source>
        <dbReference type="EMBL" id="GAX02656.1"/>
    </source>
</evidence>
<feature type="transmembrane region" description="Helical" evidence="8">
    <location>
        <begin position="278"/>
        <end position="300"/>
    </location>
</feature>
<keyword evidence="5 8" id="KW-1133">Transmembrane helix</keyword>
<evidence type="ECO:0000256" key="8">
    <source>
        <dbReference type="SAM" id="Phobius"/>
    </source>
</evidence>
<name>A0A1Z5ILU3_9LACO</name>
<dbReference type="EMBL" id="BCMH01000001">
    <property type="protein sequence ID" value="GAX02656.1"/>
    <property type="molecule type" value="Genomic_DNA"/>
</dbReference>
<feature type="transmembrane region" description="Helical" evidence="8">
    <location>
        <begin position="130"/>
        <end position="149"/>
    </location>
</feature>
<evidence type="ECO:0000256" key="2">
    <source>
        <dbReference type="ARBA" id="ARBA00008974"/>
    </source>
</evidence>
<proteinExistence type="inferred from homology"/>
<sequence length="455" mass="49192">MDDKMIKVPEKDKTLTPHKLFYNWFAANIGIMGFVYGAIIVSYHLSFIQAIVASLVGALSFLIPGWVAMIGQREGVTTFKMSRAAYGTYGNKIPNAIAWFNMVGWLAVNVITGTLLLVSLFRVIQVQKSTLTTAIALVVFGGLVLLSGLLKEDTLAKIQTWLSWIFGILTAVILVIFLAKANWHEALSLPSGSWITGFLPAVSIVAAGSGISWSMAAADWGAYVKPDTKPASTFWNTTMGGAVPLFILMAGGVLLSTIEPKLATSGDPFDVMYSALPSWIGVIYFLVAAGGLIPQCIVSLRSARINLSTIGINVSQRTSLIVHGLIVILIPVYVLFISGNFLSNFEIFLNFLGICLASWVAIFLCDSVMFRGQGYDVRLIDPQSKTHYNWGGIISWLIATVTGFLFTNNAVWTGPFAHGIFANNSLGVFISAILAIICMFIVKVIKGSGHSEKVA</sequence>
<feature type="transmembrane region" description="Helical" evidence="8">
    <location>
        <begin position="161"/>
        <end position="179"/>
    </location>
</feature>
<dbReference type="GO" id="GO:0022857">
    <property type="term" value="F:transmembrane transporter activity"/>
    <property type="evidence" value="ECO:0007669"/>
    <property type="project" value="InterPro"/>
</dbReference>
<dbReference type="GO" id="GO:0005886">
    <property type="term" value="C:plasma membrane"/>
    <property type="evidence" value="ECO:0007669"/>
    <property type="project" value="TreeGrafter"/>
</dbReference>
<dbReference type="Pfam" id="PF02133">
    <property type="entry name" value="Transp_cyt_pur"/>
    <property type="match status" value="1"/>
</dbReference>
<feature type="transmembrane region" description="Helical" evidence="8">
    <location>
        <begin position="47"/>
        <end position="71"/>
    </location>
</feature>
<keyword evidence="4 8" id="KW-0812">Transmembrane</keyword>
<comment type="subcellular location">
    <subcellularLocation>
        <location evidence="1">Membrane</location>
        <topology evidence="1">Multi-pass membrane protein</topology>
    </subcellularLocation>
</comment>
<evidence type="ECO:0000256" key="3">
    <source>
        <dbReference type="ARBA" id="ARBA00022448"/>
    </source>
</evidence>
<accession>A0A1Z5ILU3</accession>
<evidence type="ECO:0000256" key="4">
    <source>
        <dbReference type="ARBA" id="ARBA00022692"/>
    </source>
</evidence>
<feature type="transmembrane region" description="Helical" evidence="8">
    <location>
        <begin position="234"/>
        <end position="258"/>
    </location>
</feature>
<dbReference type="InterPro" id="IPR001248">
    <property type="entry name" value="Pur-cyt_permease"/>
</dbReference>
<feature type="transmembrane region" description="Helical" evidence="8">
    <location>
        <begin position="426"/>
        <end position="445"/>
    </location>
</feature>
<feature type="transmembrane region" description="Helical" evidence="8">
    <location>
        <begin position="388"/>
        <end position="406"/>
    </location>
</feature>
<dbReference type="AlphaFoldDB" id="A0A1Z5ILU3"/>
<dbReference type="RefSeq" id="WP_089087640.1">
    <property type="nucleotide sequence ID" value="NZ_BCMH01000001.1"/>
</dbReference>
<dbReference type="InterPro" id="IPR026030">
    <property type="entry name" value="Pur-cyt_permease_Fcy2/21/22"/>
</dbReference>
<comment type="caution">
    <text evidence="9">The sequence shown here is derived from an EMBL/GenBank/DDBJ whole genome shotgun (WGS) entry which is preliminary data.</text>
</comment>
<evidence type="ECO:0000313" key="10">
    <source>
        <dbReference type="Proteomes" id="UP000198430"/>
    </source>
</evidence>
<dbReference type="PANTHER" id="PTHR31806:SF1">
    <property type="entry name" value="PURINE-CYTOSINE PERMEASE FCY2-RELATED"/>
    <property type="match status" value="1"/>
</dbReference>
<organism evidence="9 10">
    <name type="scientific">Secundilactobacillus pentosiphilus</name>
    <dbReference type="NCBI Taxonomy" id="1714682"/>
    <lineage>
        <taxon>Bacteria</taxon>
        <taxon>Bacillati</taxon>
        <taxon>Bacillota</taxon>
        <taxon>Bacilli</taxon>
        <taxon>Lactobacillales</taxon>
        <taxon>Lactobacillaceae</taxon>
        <taxon>Secundilactobacillus</taxon>
    </lineage>
</organism>
<feature type="transmembrane region" description="Helical" evidence="8">
    <location>
        <begin position="191"/>
        <end position="213"/>
    </location>
</feature>
<dbReference type="PANTHER" id="PTHR31806">
    <property type="entry name" value="PURINE-CYTOSINE PERMEASE FCY2-RELATED"/>
    <property type="match status" value="1"/>
</dbReference>
<keyword evidence="6 7" id="KW-0472">Membrane</keyword>
<protein>
    <submittedName>
        <fullName evidence="9">Purine-cytosine transport protein</fullName>
    </submittedName>
</protein>
<feature type="transmembrane region" description="Helical" evidence="8">
    <location>
        <begin position="21"/>
        <end position="41"/>
    </location>
</feature>
<dbReference type="PIRSF" id="PIRSF002744">
    <property type="entry name" value="Pur-cyt_permease"/>
    <property type="match status" value="1"/>
</dbReference>
<feature type="transmembrane region" description="Helical" evidence="8">
    <location>
        <begin position="102"/>
        <end position="124"/>
    </location>
</feature>
<evidence type="ECO:0000256" key="5">
    <source>
        <dbReference type="ARBA" id="ARBA00022989"/>
    </source>
</evidence>
<dbReference type="Proteomes" id="UP000198430">
    <property type="component" value="Unassembled WGS sequence"/>
</dbReference>
<dbReference type="Gene3D" id="1.10.4160.10">
    <property type="entry name" value="Hydantoin permease"/>
    <property type="match status" value="1"/>
</dbReference>
<keyword evidence="10" id="KW-1185">Reference proteome</keyword>